<dbReference type="InterPro" id="IPR050090">
    <property type="entry name" value="Tyrosine_recombinase_XerCD"/>
</dbReference>
<gene>
    <name evidence="3" type="primary">xerA_1</name>
    <name evidence="3" type="ORF">LFW2832_00179</name>
</gene>
<dbReference type="GO" id="GO:0006310">
    <property type="term" value="P:DNA recombination"/>
    <property type="evidence" value="ECO:0007669"/>
    <property type="project" value="UniProtKB-KW"/>
</dbReference>
<evidence type="ECO:0000256" key="1">
    <source>
        <dbReference type="ARBA" id="ARBA00023172"/>
    </source>
</evidence>
<sequence>MKRRGLVPAQVQTLGLVTKFASKADNPAPCIHIRSGCVPILYVCTKLGMNLNIRPPAGVKRMNGNGFDLYNYPKRLEQSLGNLNKDTSICEENRQAILNFSKIRLAKGSGHGRVAKVVYCLRFLSRWLKKPFVEATRNDLIILVGELESNPKYAEHTKYDYKIVLKMFYKWLKGDDEVFPKEISWLTPKLKNENHKLPEELLSEEEVLKLANTAEHPRDKAFILVLYETGCRIGEILSLRMKNVQFDQYGAILRVTGKTGDRRVRIISSSSTLASWINIHPKANNGDSPLWTSRANNRKYLEKPPDHRSIYVLLKGLAKKAGINKRIYPHLFRHSRATALAGKLTEFQLKDYFGWVPGSDMASVYVHLSGRDVDNALLKLHGLETTEEKKEDTIKVRSCPKCKEHNSPISRFCTKCGMPLDEVLVAKMENERKISDELMNKLMENKKFKAVMMETIVEMGLEKSIS</sequence>
<evidence type="ECO:0000313" key="3">
    <source>
        <dbReference type="EMBL" id="VVC03100.1"/>
    </source>
</evidence>
<protein>
    <submittedName>
        <fullName evidence="3">Tyrosine recombinase XerA</fullName>
    </submittedName>
</protein>
<evidence type="ECO:0000259" key="2">
    <source>
        <dbReference type="PROSITE" id="PS51898"/>
    </source>
</evidence>
<keyword evidence="1" id="KW-0233">DNA recombination</keyword>
<dbReference type="PROSITE" id="PS51898">
    <property type="entry name" value="TYR_RECOMBINASE"/>
    <property type="match status" value="1"/>
</dbReference>
<dbReference type="PANTHER" id="PTHR30349">
    <property type="entry name" value="PHAGE INTEGRASE-RELATED"/>
    <property type="match status" value="1"/>
</dbReference>
<feature type="domain" description="Tyr recombinase" evidence="2">
    <location>
        <begin position="196"/>
        <end position="378"/>
    </location>
</feature>
<dbReference type="Proteomes" id="UP000789941">
    <property type="component" value="Unassembled WGS sequence"/>
</dbReference>
<comment type="caution">
    <text evidence="3">The sequence shown here is derived from an EMBL/GenBank/DDBJ whole genome shotgun (WGS) entry which is preliminary data.</text>
</comment>
<dbReference type="PANTHER" id="PTHR30349:SF87">
    <property type="entry name" value="TRANSPOSASE A"/>
    <property type="match status" value="1"/>
</dbReference>
<organism evidence="3 4">
    <name type="scientific">Candidatus Bilamarchaeum dharawalense</name>
    <dbReference type="NCBI Taxonomy" id="2885759"/>
    <lineage>
        <taxon>Archaea</taxon>
        <taxon>Candidatus Micrarchaeota</taxon>
        <taxon>Candidatus Micrarchaeia</taxon>
        <taxon>Candidatus Anstonellales</taxon>
        <taxon>Candidatus Bilamarchaeaceae</taxon>
        <taxon>Candidatus Bilamarchaeum</taxon>
    </lineage>
</organism>
<proteinExistence type="predicted"/>
<dbReference type="AlphaFoldDB" id="A0A5E4LM42"/>
<dbReference type="GO" id="GO:0003677">
    <property type="term" value="F:DNA binding"/>
    <property type="evidence" value="ECO:0007669"/>
    <property type="project" value="InterPro"/>
</dbReference>
<dbReference type="InterPro" id="IPR013762">
    <property type="entry name" value="Integrase-like_cat_sf"/>
</dbReference>
<dbReference type="InterPro" id="IPR011010">
    <property type="entry name" value="DNA_brk_join_enz"/>
</dbReference>
<evidence type="ECO:0000313" key="4">
    <source>
        <dbReference type="Proteomes" id="UP000789941"/>
    </source>
</evidence>
<dbReference type="Pfam" id="PF00589">
    <property type="entry name" value="Phage_integrase"/>
    <property type="match status" value="1"/>
</dbReference>
<dbReference type="CDD" id="cd00397">
    <property type="entry name" value="DNA_BRE_C"/>
    <property type="match status" value="1"/>
</dbReference>
<accession>A0A5E4LM42</accession>
<dbReference type="EMBL" id="CABMJJ010000006">
    <property type="protein sequence ID" value="VVC03100.1"/>
    <property type="molecule type" value="Genomic_DNA"/>
</dbReference>
<dbReference type="Gene3D" id="1.10.443.10">
    <property type="entry name" value="Intergrase catalytic core"/>
    <property type="match status" value="1"/>
</dbReference>
<dbReference type="InterPro" id="IPR002104">
    <property type="entry name" value="Integrase_catalytic"/>
</dbReference>
<reference evidence="3 4" key="1">
    <citation type="submission" date="2019-08" db="EMBL/GenBank/DDBJ databases">
        <authorList>
            <person name="Vazquez-Campos X."/>
        </authorList>
    </citation>
    <scope>NUCLEOTIDE SEQUENCE [LARGE SCALE GENOMIC DNA]</scope>
    <source>
        <strain evidence="3">LFW-283_2</strain>
    </source>
</reference>
<dbReference type="SUPFAM" id="SSF56349">
    <property type="entry name" value="DNA breaking-rejoining enzymes"/>
    <property type="match status" value="1"/>
</dbReference>
<name>A0A5E4LM42_9ARCH</name>
<dbReference type="GO" id="GO:0015074">
    <property type="term" value="P:DNA integration"/>
    <property type="evidence" value="ECO:0007669"/>
    <property type="project" value="InterPro"/>
</dbReference>